<evidence type="ECO:0000313" key="3">
    <source>
        <dbReference type="Proteomes" id="UP000228934"/>
    </source>
</evidence>
<gene>
    <name evidence="2" type="ORF">AB205_0190600</name>
</gene>
<protein>
    <submittedName>
        <fullName evidence="2">Uncharacterized protein</fullName>
    </submittedName>
</protein>
<evidence type="ECO:0000256" key="1">
    <source>
        <dbReference type="SAM" id="MobiDB-lite"/>
    </source>
</evidence>
<sequence length="85" mass="9295">MNVQAATKSITAPSSASARTGKITSTFVARPPPCLSMQRMFMSQRRIRSDYLQAVCPTKSSMKSCQAGGYRYPHRTRSGFSMIAG</sequence>
<evidence type="ECO:0000313" key="2">
    <source>
        <dbReference type="EMBL" id="PIN98075.1"/>
    </source>
</evidence>
<keyword evidence="3" id="KW-1185">Reference proteome</keyword>
<organism evidence="2 3">
    <name type="scientific">Aquarana catesbeiana</name>
    <name type="common">American bullfrog</name>
    <name type="synonym">Rana catesbeiana</name>
    <dbReference type="NCBI Taxonomy" id="8400"/>
    <lineage>
        <taxon>Eukaryota</taxon>
        <taxon>Metazoa</taxon>
        <taxon>Chordata</taxon>
        <taxon>Craniata</taxon>
        <taxon>Vertebrata</taxon>
        <taxon>Euteleostomi</taxon>
        <taxon>Amphibia</taxon>
        <taxon>Batrachia</taxon>
        <taxon>Anura</taxon>
        <taxon>Neobatrachia</taxon>
        <taxon>Ranoidea</taxon>
        <taxon>Ranidae</taxon>
        <taxon>Aquarana</taxon>
    </lineage>
</organism>
<dbReference type="AlphaFoldDB" id="A0A2G9P400"/>
<dbReference type="EMBL" id="KV923846">
    <property type="protein sequence ID" value="PIN98075.1"/>
    <property type="molecule type" value="Genomic_DNA"/>
</dbReference>
<dbReference type="Proteomes" id="UP000228934">
    <property type="component" value="Unassembled WGS sequence"/>
</dbReference>
<reference evidence="3" key="1">
    <citation type="journal article" date="2017" name="Nat. Commun.">
        <title>The North American bullfrog draft genome provides insight into hormonal regulation of long noncoding RNA.</title>
        <authorList>
            <person name="Hammond S.A."/>
            <person name="Warren R.L."/>
            <person name="Vandervalk B.P."/>
            <person name="Kucuk E."/>
            <person name="Khan H."/>
            <person name="Gibb E.A."/>
            <person name="Pandoh P."/>
            <person name="Kirk H."/>
            <person name="Zhao Y."/>
            <person name="Jones M."/>
            <person name="Mungall A.J."/>
            <person name="Coope R."/>
            <person name="Pleasance S."/>
            <person name="Moore R.A."/>
            <person name="Holt R.A."/>
            <person name="Round J.M."/>
            <person name="Ohora S."/>
            <person name="Walle B.V."/>
            <person name="Veldhoen N."/>
            <person name="Helbing C.C."/>
            <person name="Birol I."/>
        </authorList>
    </citation>
    <scope>NUCLEOTIDE SEQUENCE [LARGE SCALE GENOMIC DNA]</scope>
</reference>
<feature type="region of interest" description="Disordered" evidence="1">
    <location>
        <begin position="1"/>
        <end position="24"/>
    </location>
</feature>
<accession>A0A2G9P400</accession>
<proteinExistence type="predicted"/>
<name>A0A2G9P400_AQUCT</name>